<dbReference type="Proteomes" id="UP001391051">
    <property type="component" value="Unassembled WGS sequence"/>
</dbReference>
<evidence type="ECO:0000313" key="3">
    <source>
        <dbReference type="Proteomes" id="UP001391051"/>
    </source>
</evidence>
<name>A0ABR1PU10_9PEZI</name>
<organism evidence="2 3">
    <name type="scientific">Apiospora aurea</name>
    <dbReference type="NCBI Taxonomy" id="335848"/>
    <lineage>
        <taxon>Eukaryota</taxon>
        <taxon>Fungi</taxon>
        <taxon>Dikarya</taxon>
        <taxon>Ascomycota</taxon>
        <taxon>Pezizomycotina</taxon>
        <taxon>Sordariomycetes</taxon>
        <taxon>Xylariomycetidae</taxon>
        <taxon>Amphisphaeriales</taxon>
        <taxon>Apiosporaceae</taxon>
        <taxon>Apiospora</taxon>
    </lineage>
</organism>
<feature type="region of interest" description="Disordered" evidence="1">
    <location>
        <begin position="1"/>
        <end position="42"/>
    </location>
</feature>
<dbReference type="GeneID" id="92084076"/>
<comment type="caution">
    <text evidence="2">The sequence shown here is derived from an EMBL/GenBank/DDBJ whole genome shotgun (WGS) entry which is preliminary data.</text>
</comment>
<evidence type="ECO:0000256" key="1">
    <source>
        <dbReference type="SAM" id="MobiDB-lite"/>
    </source>
</evidence>
<feature type="compositionally biased region" description="Basic and acidic residues" evidence="1">
    <location>
        <begin position="21"/>
        <end position="32"/>
    </location>
</feature>
<dbReference type="RefSeq" id="XP_066693252.1">
    <property type="nucleotide sequence ID" value="XM_066851014.1"/>
</dbReference>
<keyword evidence="3" id="KW-1185">Reference proteome</keyword>
<proteinExistence type="predicted"/>
<dbReference type="EMBL" id="JAQQWE010000010">
    <property type="protein sequence ID" value="KAK7937924.1"/>
    <property type="molecule type" value="Genomic_DNA"/>
</dbReference>
<protein>
    <submittedName>
        <fullName evidence="2">Uncharacterized protein</fullName>
    </submittedName>
</protein>
<accession>A0ABR1PU10</accession>
<reference evidence="2 3" key="1">
    <citation type="submission" date="2023-01" db="EMBL/GenBank/DDBJ databases">
        <title>Analysis of 21 Apiospora genomes using comparative genomics revels a genus with tremendous synthesis potential of carbohydrate active enzymes and secondary metabolites.</title>
        <authorList>
            <person name="Sorensen T."/>
        </authorList>
    </citation>
    <scope>NUCLEOTIDE SEQUENCE [LARGE SCALE GENOMIC DNA]</scope>
    <source>
        <strain evidence="2 3">CBS 24483</strain>
    </source>
</reference>
<evidence type="ECO:0000313" key="2">
    <source>
        <dbReference type="EMBL" id="KAK7937924.1"/>
    </source>
</evidence>
<sequence length="79" mass="8818">MLHNSDRAGEQGTKQRQVHYARSEKMTDENAHSSHKSASGRCSRSYATLASAALRLSNLDDDATVARNLKQAQLRHSFF</sequence>
<gene>
    <name evidence="2" type="ORF">PG986_014792</name>
</gene>